<feature type="transmembrane region" description="Helical" evidence="7">
    <location>
        <begin position="201"/>
        <end position="221"/>
    </location>
</feature>
<evidence type="ECO:0000256" key="3">
    <source>
        <dbReference type="ARBA" id="ARBA00022475"/>
    </source>
</evidence>
<dbReference type="EMBL" id="JASNJD010000006">
    <property type="protein sequence ID" value="MDK3018170.1"/>
    <property type="molecule type" value="Genomic_DNA"/>
</dbReference>
<feature type="transmembrane region" description="Helical" evidence="7">
    <location>
        <begin position="95"/>
        <end position="118"/>
    </location>
</feature>
<proteinExistence type="predicted"/>
<feature type="transmembrane region" description="Helical" evidence="7">
    <location>
        <begin position="398"/>
        <end position="418"/>
    </location>
</feature>
<dbReference type="InterPro" id="IPR048279">
    <property type="entry name" value="MdtK-like"/>
</dbReference>
<sequence length="458" mass="46706">MSSQSASENRFLTAPPGRLFWSNVLPMMVVMTMSGLQTVIDAAFLGHFVGARALAAVSIVFPVLMVTIALSTLVGGGMSSLLARHLGAGDAPAAAAVFAGAHGLAVVLAAGGIALFWIGGETLTGGLAGGDAEIAGMARSYLAIMIYAMPVQLALAVHADAGRNEGRAGLMALMSLGVTLANIALTALLIVGLGLGVAGSAWGTALAQALGLGALLLLRWRHAGALPLAVLWRRSWGGTWAAMLRLGAPLSLSFLGIALVAATVIATLRLTAGAGYAEIVAAYGLVTRIFSFTFLPLMAIALATQSIVGNNIGARRFDRSDRVLRLALAVAFVYCLLVEAGLLAAGARVGTLFVPDAATAARVVTVLHPMVALYLFAGPVLVLALYFQAAGRPGRTALLTLVKPLALGPLLVVGFGTLWGAQAIWYAFPVADAAVIALAAGILWTGLRRRASGVGLGG</sequence>
<evidence type="ECO:0000256" key="7">
    <source>
        <dbReference type="SAM" id="Phobius"/>
    </source>
</evidence>
<name>A0ABT7F0Y8_9RHOB</name>
<protein>
    <submittedName>
        <fullName evidence="8">MATE family efflux transporter</fullName>
    </submittedName>
</protein>
<keyword evidence="4 7" id="KW-0812">Transmembrane</keyword>
<keyword evidence="5 7" id="KW-1133">Transmembrane helix</keyword>
<feature type="transmembrane region" description="Helical" evidence="7">
    <location>
        <begin position="323"/>
        <end position="346"/>
    </location>
</feature>
<feature type="transmembrane region" description="Helical" evidence="7">
    <location>
        <begin position="20"/>
        <end position="40"/>
    </location>
</feature>
<dbReference type="PIRSF" id="PIRSF006603">
    <property type="entry name" value="DinF"/>
    <property type="match status" value="1"/>
</dbReference>
<keyword evidence="6 7" id="KW-0472">Membrane</keyword>
<feature type="transmembrane region" description="Helical" evidence="7">
    <location>
        <begin position="138"/>
        <end position="157"/>
    </location>
</feature>
<evidence type="ECO:0000256" key="2">
    <source>
        <dbReference type="ARBA" id="ARBA00022448"/>
    </source>
</evidence>
<evidence type="ECO:0000256" key="5">
    <source>
        <dbReference type="ARBA" id="ARBA00022989"/>
    </source>
</evidence>
<dbReference type="InterPro" id="IPR051327">
    <property type="entry name" value="MATE_MepA_subfamily"/>
</dbReference>
<dbReference type="RefSeq" id="WP_284480978.1">
    <property type="nucleotide sequence ID" value="NZ_JASNJD010000006.1"/>
</dbReference>
<reference evidence="8 9" key="1">
    <citation type="submission" date="2023-05" db="EMBL/GenBank/DDBJ databases">
        <title>Pseudodonghicola sp. nov.</title>
        <authorList>
            <person name="Huang J."/>
        </authorList>
    </citation>
    <scope>NUCLEOTIDE SEQUENCE [LARGE SCALE GENOMIC DNA]</scope>
    <source>
        <strain evidence="8 9">IC7</strain>
    </source>
</reference>
<evidence type="ECO:0000313" key="8">
    <source>
        <dbReference type="EMBL" id="MDK3018170.1"/>
    </source>
</evidence>
<evidence type="ECO:0000256" key="6">
    <source>
        <dbReference type="ARBA" id="ARBA00023136"/>
    </source>
</evidence>
<dbReference type="Proteomes" id="UP001243757">
    <property type="component" value="Unassembled WGS sequence"/>
</dbReference>
<keyword evidence="3" id="KW-1003">Cell membrane</keyword>
<dbReference type="Pfam" id="PF01554">
    <property type="entry name" value="MatE"/>
    <property type="match status" value="2"/>
</dbReference>
<feature type="transmembrane region" description="Helical" evidence="7">
    <location>
        <begin position="280"/>
        <end position="302"/>
    </location>
</feature>
<keyword evidence="9" id="KW-1185">Reference proteome</keyword>
<evidence type="ECO:0000256" key="1">
    <source>
        <dbReference type="ARBA" id="ARBA00004429"/>
    </source>
</evidence>
<accession>A0ABT7F0Y8</accession>
<dbReference type="InterPro" id="IPR002528">
    <property type="entry name" value="MATE_fam"/>
</dbReference>
<feature type="transmembrane region" description="Helical" evidence="7">
    <location>
        <begin position="366"/>
        <end position="386"/>
    </location>
</feature>
<feature type="transmembrane region" description="Helical" evidence="7">
    <location>
        <begin position="169"/>
        <end position="195"/>
    </location>
</feature>
<evidence type="ECO:0000256" key="4">
    <source>
        <dbReference type="ARBA" id="ARBA00022692"/>
    </source>
</evidence>
<comment type="subcellular location">
    <subcellularLocation>
        <location evidence="1">Cell inner membrane</location>
        <topology evidence="1">Multi-pass membrane protein</topology>
    </subcellularLocation>
</comment>
<organism evidence="8 9">
    <name type="scientific">Pseudodonghicola flavimaris</name>
    <dbReference type="NCBI Taxonomy" id="3050036"/>
    <lineage>
        <taxon>Bacteria</taxon>
        <taxon>Pseudomonadati</taxon>
        <taxon>Pseudomonadota</taxon>
        <taxon>Alphaproteobacteria</taxon>
        <taxon>Rhodobacterales</taxon>
        <taxon>Paracoccaceae</taxon>
        <taxon>Pseudodonghicola</taxon>
    </lineage>
</organism>
<evidence type="ECO:0000313" key="9">
    <source>
        <dbReference type="Proteomes" id="UP001243757"/>
    </source>
</evidence>
<dbReference type="PANTHER" id="PTHR43823">
    <property type="entry name" value="SPORULATION PROTEIN YKVU"/>
    <property type="match status" value="1"/>
</dbReference>
<dbReference type="PANTHER" id="PTHR43823:SF3">
    <property type="entry name" value="MULTIDRUG EXPORT PROTEIN MEPA"/>
    <property type="match status" value="1"/>
</dbReference>
<feature type="transmembrane region" description="Helical" evidence="7">
    <location>
        <begin position="52"/>
        <end position="74"/>
    </location>
</feature>
<feature type="transmembrane region" description="Helical" evidence="7">
    <location>
        <begin position="424"/>
        <end position="444"/>
    </location>
</feature>
<keyword evidence="2" id="KW-0813">Transport</keyword>
<feature type="transmembrane region" description="Helical" evidence="7">
    <location>
        <begin position="242"/>
        <end position="268"/>
    </location>
</feature>
<gene>
    <name evidence="8" type="ORF">QO033_10825</name>
</gene>
<comment type="caution">
    <text evidence="8">The sequence shown here is derived from an EMBL/GenBank/DDBJ whole genome shotgun (WGS) entry which is preliminary data.</text>
</comment>